<name>A0ABT0QBR3_9FLAO</name>
<proteinExistence type="predicted"/>
<organism evidence="3 4">
    <name type="scientific">Jejuia spongiicola</name>
    <dbReference type="NCBI Taxonomy" id="2942207"/>
    <lineage>
        <taxon>Bacteria</taxon>
        <taxon>Pseudomonadati</taxon>
        <taxon>Bacteroidota</taxon>
        <taxon>Flavobacteriia</taxon>
        <taxon>Flavobacteriales</taxon>
        <taxon>Flavobacteriaceae</taxon>
        <taxon>Jejuia</taxon>
    </lineage>
</organism>
<dbReference type="Proteomes" id="UP001165381">
    <property type="component" value="Unassembled WGS sequence"/>
</dbReference>
<reference evidence="3" key="1">
    <citation type="submission" date="2022-05" db="EMBL/GenBank/DDBJ databases">
        <authorList>
            <person name="Park J.-S."/>
        </authorList>
    </citation>
    <scope>NUCLEOTIDE SEQUENCE</scope>
    <source>
        <strain evidence="3">2012CJ34-3</strain>
    </source>
</reference>
<dbReference type="PANTHER" id="PTHR46401">
    <property type="entry name" value="GLYCOSYLTRANSFERASE WBBK-RELATED"/>
    <property type="match status" value="1"/>
</dbReference>
<dbReference type="Gene3D" id="3.40.50.2000">
    <property type="entry name" value="Glycogen Phosphorylase B"/>
    <property type="match status" value="2"/>
</dbReference>
<evidence type="ECO:0000259" key="2">
    <source>
        <dbReference type="Pfam" id="PF00534"/>
    </source>
</evidence>
<keyword evidence="1 3" id="KW-0808">Transferase</keyword>
<evidence type="ECO:0000313" key="3">
    <source>
        <dbReference type="EMBL" id="MCL6294422.1"/>
    </source>
</evidence>
<sequence length="352" mass="40119">MNKKSLIILVPAFPGKESGSFMVPFIQQFLEAFSNNHKNVELIIYSLFIPNGVPYVWKNIKVIPLNGRQSNFFSKLFLVIKSTLIIGREIRKAKVGGILSFWYNETALLGNILSFIYSKKHFTWLLGQDVKRTNPYMKYLRPNPNKLIAISDFQNDYFFKEFGISAKTVNPIAVNPIFFPDLNTSLRKIDILGTGSLIPLKNYQLFLDAVLELRKTAANVKVVLIGNGPMESQFKAFINQNNLENNVSFTGLLSHKQTLNYMNNAKVFLHTSNFEGGGTVLHEALYSGCLVISTIPIIKDINAPFFHCETQEEIVFQLKLALKNNEKFSRFSSVDIKQTNRVVYNLFFDNTF</sequence>
<protein>
    <submittedName>
        <fullName evidence="3">Glycosyltransferase</fullName>
        <ecNumber evidence="3">2.4.-.-</ecNumber>
    </submittedName>
</protein>
<gene>
    <name evidence="3" type="ORF">M3P09_05415</name>
</gene>
<dbReference type="InterPro" id="IPR001296">
    <property type="entry name" value="Glyco_trans_1"/>
</dbReference>
<feature type="domain" description="Glycosyl transferase family 1" evidence="2">
    <location>
        <begin position="182"/>
        <end position="331"/>
    </location>
</feature>
<dbReference type="PANTHER" id="PTHR46401:SF2">
    <property type="entry name" value="GLYCOSYLTRANSFERASE WBBK-RELATED"/>
    <property type="match status" value="1"/>
</dbReference>
<dbReference type="EMBL" id="JAMFLZ010000002">
    <property type="protein sequence ID" value="MCL6294422.1"/>
    <property type="molecule type" value="Genomic_DNA"/>
</dbReference>
<dbReference type="Pfam" id="PF00534">
    <property type="entry name" value="Glycos_transf_1"/>
    <property type="match status" value="1"/>
</dbReference>
<keyword evidence="4" id="KW-1185">Reference proteome</keyword>
<accession>A0ABT0QBR3</accession>
<keyword evidence="3" id="KW-0328">Glycosyltransferase</keyword>
<evidence type="ECO:0000313" key="4">
    <source>
        <dbReference type="Proteomes" id="UP001165381"/>
    </source>
</evidence>
<comment type="caution">
    <text evidence="3">The sequence shown here is derived from an EMBL/GenBank/DDBJ whole genome shotgun (WGS) entry which is preliminary data.</text>
</comment>
<dbReference type="EC" id="2.4.-.-" evidence="3"/>
<evidence type="ECO:0000256" key="1">
    <source>
        <dbReference type="ARBA" id="ARBA00022679"/>
    </source>
</evidence>
<dbReference type="SUPFAM" id="SSF53756">
    <property type="entry name" value="UDP-Glycosyltransferase/glycogen phosphorylase"/>
    <property type="match status" value="1"/>
</dbReference>
<dbReference type="GO" id="GO:0016757">
    <property type="term" value="F:glycosyltransferase activity"/>
    <property type="evidence" value="ECO:0007669"/>
    <property type="project" value="UniProtKB-KW"/>
</dbReference>
<dbReference type="RefSeq" id="WP_249972319.1">
    <property type="nucleotide sequence ID" value="NZ_JAMFLZ010000002.1"/>
</dbReference>